<dbReference type="Pfam" id="PF00085">
    <property type="entry name" value="Thioredoxin"/>
    <property type="match status" value="2"/>
</dbReference>
<feature type="signal peptide" evidence="2">
    <location>
        <begin position="1"/>
        <end position="21"/>
    </location>
</feature>
<dbReference type="InterPro" id="IPR013766">
    <property type="entry name" value="Thioredoxin_domain"/>
</dbReference>
<evidence type="ECO:0000313" key="4">
    <source>
        <dbReference type="EMBL" id="CAH0693418.1"/>
    </source>
</evidence>
<feature type="domain" description="Thioredoxin" evidence="3">
    <location>
        <begin position="19"/>
        <end position="138"/>
    </location>
</feature>
<keyword evidence="1" id="KW-1133">Transmembrane helix</keyword>
<keyword evidence="1" id="KW-0812">Transmembrane</keyword>
<organism evidence="4 5">
    <name type="scientific">Chilo suppressalis</name>
    <name type="common">Asiatic rice borer moth</name>
    <dbReference type="NCBI Taxonomy" id="168631"/>
    <lineage>
        <taxon>Eukaryota</taxon>
        <taxon>Metazoa</taxon>
        <taxon>Ecdysozoa</taxon>
        <taxon>Arthropoda</taxon>
        <taxon>Hexapoda</taxon>
        <taxon>Insecta</taxon>
        <taxon>Pterygota</taxon>
        <taxon>Neoptera</taxon>
        <taxon>Endopterygota</taxon>
        <taxon>Lepidoptera</taxon>
        <taxon>Glossata</taxon>
        <taxon>Ditrysia</taxon>
        <taxon>Pyraloidea</taxon>
        <taxon>Crambidae</taxon>
        <taxon>Crambinae</taxon>
        <taxon>Chilo</taxon>
    </lineage>
</organism>
<accession>A0ABN8ECG0</accession>
<dbReference type="PROSITE" id="PS51352">
    <property type="entry name" value="THIOREDOXIN_2"/>
    <property type="match status" value="5"/>
</dbReference>
<evidence type="ECO:0000259" key="3">
    <source>
        <dbReference type="PROSITE" id="PS51352"/>
    </source>
</evidence>
<feature type="domain" description="Thioredoxin" evidence="3">
    <location>
        <begin position="661"/>
        <end position="808"/>
    </location>
</feature>
<feature type="domain" description="Thioredoxin" evidence="3">
    <location>
        <begin position="1212"/>
        <end position="1325"/>
    </location>
</feature>
<feature type="domain" description="Thioredoxin" evidence="3">
    <location>
        <begin position="327"/>
        <end position="471"/>
    </location>
</feature>
<gene>
    <name evidence="4" type="ORF">CHILSU_LOCUS10902</name>
</gene>
<protein>
    <recommendedName>
        <fullName evidence="3">Thioredoxin domain-containing protein</fullName>
    </recommendedName>
</protein>
<dbReference type="PANTHER" id="PTHR19991">
    <property type="entry name" value="L 2 01289"/>
    <property type="match status" value="1"/>
</dbReference>
<evidence type="ECO:0000313" key="5">
    <source>
        <dbReference type="Proteomes" id="UP001153292"/>
    </source>
</evidence>
<dbReference type="Gene3D" id="3.40.30.10">
    <property type="entry name" value="Glutaredoxin"/>
    <property type="match status" value="15"/>
</dbReference>
<feature type="chain" id="PRO_5046805576" description="Thioredoxin domain-containing protein" evidence="2">
    <location>
        <begin position="22"/>
        <end position="1690"/>
    </location>
</feature>
<dbReference type="EMBL" id="OU963901">
    <property type="protein sequence ID" value="CAH0693418.1"/>
    <property type="molecule type" value="Genomic_DNA"/>
</dbReference>
<dbReference type="SUPFAM" id="SSF52833">
    <property type="entry name" value="Thioredoxin-like"/>
    <property type="match status" value="12"/>
</dbReference>
<dbReference type="CDD" id="cd02947">
    <property type="entry name" value="TRX_family"/>
    <property type="match status" value="1"/>
</dbReference>
<dbReference type="CDD" id="cd02981">
    <property type="entry name" value="PDI_b_family"/>
    <property type="match status" value="1"/>
</dbReference>
<name>A0ABN8ECG0_CHISP</name>
<feature type="domain" description="Thioredoxin" evidence="3">
    <location>
        <begin position="1410"/>
        <end position="1559"/>
    </location>
</feature>
<feature type="transmembrane region" description="Helical" evidence="1">
    <location>
        <begin position="1653"/>
        <end position="1673"/>
    </location>
</feature>
<keyword evidence="5" id="KW-1185">Reference proteome</keyword>
<evidence type="ECO:0000256" key="2">
    <source>
        <dbReference type="SAM" id="SignalP"/>
    </source>
</evidence>
<dbReference type="PANTHER" id="PTHR19991:SF3">
    <property type="entry name" value="LETHAL (2) 01289, ISOFORM F"/>
    <property type="match status" value="1"/>
</dbReference>
<dbReference type="CDD" id="cd02961">
    <property type="entry name" value="PDI_a_family"/>
    <property type="match status" value="7"/>
</dbReference>
<dbReference type="Proteomes" id="UP001153292">
    <property type="component" value="Chromosome 8"/>
</dbReference>
<sequence length="1690" mass="196324">MARWLKALAALLLLTAAATSARKSAPAAPVTKQEPQIEEVTAKQLERVLDDKDFVAVYWYARSCVTCDKVLEELEKIDDDTDTFGVDFVKINDKRLAKQYGITKFPALTYFREKEPIIYEGDLMDEESVLDFLTSLEAMDLPDRIEEVNQKILGKIIEDTNYVAVLFCPDHKSCGPSNNKPECKKCAKALQELENIDDEADQLGIGFVKIHDEELAEEYSLGDLPRLVYYRHQIPIIYEGELSREEDVLEWLIANKSTGDEEDVIEDVTAKTLNTLIGNVDNLVVLFYDHGDEESMTVLAELEKIDDDCDRHGIQFVKIDDDKAAEAFGIDNVPAIVYFEKQIPNVYDGDLENEEEMLEWLVEQLEKDEIEDVTDEMLDRLVKDGKTIAVLFYDNNDRKSQRVLNELENIDDECDELGIAFVKIDNDEEAKEYGIEKLPTLLYFEKGIPTYYEGNLEEEEKVLAWLKYQTESDEIEDITDEMLDLIIDKMQYVAVLFYDKDQKKSQKILAELENIDDECDQNDIAFVKIDDDKEAKEYGIETIPTMVFFEKGIPHIYEGDLMKEDELLGWLLHQKRHSEIPEITDEMMDKLIESTPYLAVIFYDKEDKQDIRILNELENIDDELEKEGIVIVRMDNEAEAKEFGIDHLPTLVYFEENIPAIYEGDLMNEDEVLEWLIEQKNTATIEEVTDEILTDLIEEHEYVVVYFSGNCEEGEECDNILDELENIDDELDETGIIFVTTEDVTLAKKYGIKTFPTLVFFRNKDPLIYKGDIEDEDEVLSWLTDEDTLEIPGKIEEVNSKMLEKILEENDHVVVFFYKEGDKKSQKILSELENIDDECEEKDIDFVKTSDEGIDKEYDLSDLPALAFYRHKFRTIYEGDLMHEEAILKWVLELHDSQPDVIESVDRKTLKNLIEDVEHLAVFFYSEDCDTCDDILEELETIDDDTDKHGIQFVKSKDSKLASDIGIFSFPALVYYETGVPIMYDGNLLDESEVLDWMVKQKEDESIEEIDRDELFKYIETKEFLAVVFYKEEDPESPRVLRHIELIDDEAAEYGIKIVKCSDRLMAKKYGFRNPPGITYFRKGKYINYDGDIDDEEEILDWLTNPENMELTDHIEKVNRKMFHKIRQTSDYVAVFFYSNDCKQCPRVLAEIEHIDDDADGAGINFVKIDDRQMAKEYGVFALPAVLFFKLGSKDPVIYAGDLYDEQQLLSWLLTQKNPAGDVIEALEGQDLLDLIEESGSLAVYFYSMDCEQCAGILEELENIDDDCDRHGIKFVKTLDYSIAESYGVTDFPVLVYFENNIPNVYEGSLAEEEEVLQWLITQKTEDRIELITRVMLEKMVEDTQYLAVYFYKLNCHICDHILEGLENIDDECDVYGIHMVKIQDPQLAKRYSIKTFPAMVYFRNGNPLLFEGDLQNEESILEWLIDDDNRELADEIESVNERMLERLLQESPLLVVFFYDDEDCTECEEILESLEQIDGEVDQYGIDFVKIASPEAAAKYNVINMPTLMYFRKQVPMLYDGDLHQVDRILQWLTSQDVFEIKNEIEEVNRKMLDKLLEENEFLAVYFYEKSPESRTVLDKLENIDSETDNLDITFVKMEDPRYARKWGVTKLPAIVYFRKRFPSIYRGDLMSEDEVLEWLRKNRFRQPELNIFMYALIALSIAFVMYTAFLLQCFKPAPPAPAPHPKQA</sequence>
<keyword evidence="2" id="KW-0732">Signal</keyword>
<keyword evidence="1" id="KW-0472">Membrane</keyword>
<dbReference type="InterPro" id="IPR036249">
    <property type="entry name" value="Thioredoxin-like_sf"/>
</dbReference>
<proteinExistence type="predicted"/>
<reference evidence="4" key="1">
    <citation type="submission" date="2021-12" db="EMBL/GenBank/DDBJ databases">
        <authorList>
            <person name="King R."/>
        </authorList>
    </citation>
    <scope>NUCLEOTIDE SEQUENCE</scope>
</reference>
<evidence type="ECO:0000256" key="1">
    <source>
        <dbReference type="SAM" id="Phobius"/>
    </source>
</evidence>